<feature type="compositionally biased region" description="Polar residues" evidence="1">
    <location>
        <begin position="47"/>
        <end position="57"/>
    </location>
</feature>
<feature type="compositionally biased region" description="Basic and acidic residues" evidence="1">
    <location>
        <begin position="278"/>
        <end position="290"/>
    </location>
</feature>
<protein>
    <submittedName>
        <fullName evidence="2">Uncharacterized protein</fullName>
    </submittedName>
</protein>
<feature type="compositionally biased region" description="Acidic residues" evidence="1">
    <location>
        <begin position="369"/>
        <end position="400"/>
    </location>
</feature>
<feature type="compositionally biased region" description="Acidic residues" evidence="1">
    <location>
        <begin position="291"/>
        <end position="305"/>
    </location>
</feature>
<name>A0A067T4E2_GALM3</name>
<evidence type="ECO:0000256" key="1">
    <source>
        <dbReference type="SAM" id="MobiDB-lite"/>
    </source>
</evidence>
<dbReference type="Proteomes" id="UP000027222">
    <property type="component" value="Unassembled WGS sequence"/>
</dbReference>
<proteinExistence type="predicted"/>
<sequence length="569" mass="61823">MTDQAARTLLAMSRRGNDKGVDSGSQRADNYLAASEPLHSQIPLPASPTQSAFSTPPSFGRPPHNHNLRANTDDGRATGPSSPMTTCGTITFNATNSNFAGSLRATGRPAFGTHSSTPGAPPPYQFLFPSTALTTGTRSSFSGNTISFATGSTQTSAPRAWAESISTASCSQSSPSSSRDEGRDLFLEDFTRTSYVRNLPLVDDVSPRPSTEPTDISSQALTTATTDEGSDANRTYRALRVLQAFQEHGGRNGWNAKFSGLAEELSRTTVGGIDFAGHVDGEWKEEKGEEQGSDEEEDAPYDEGGLDGSHPIRLNLPAYSSSSGASRSSWYNTSDGHKGIRSRGELREAVDIERSSSGDQEHPSHALDQEWDWEEEEDEESDVGEGDEAESGDEREDEAAVEGLRQLHPQLVEHRSVLPPSKFGVNQRSPLPLRDFVELTGHPMPRMRFLKVKNLLEGNGTASLEVVRSNLPQKDGFGLPMGSLWVVKRFKTSGGTVGDGLRARSQLNRESGAYWRIAEAPKVGKVGFEFLMTMEATVTLEKEECLILVRKSLISSTHLYMLTMTHYSL</sequence>
<evidence type="ECO:0000313" key="3">
    <source>
        <dbReference type="Proteomes" id="UP000027222"/>
    </source>
</evidence>
<evidence type="ECO:0000313" key="2">
    <source>
        <dbReference type="EMBL" id="KDR77222.1"/>
    </source>
</evidence>
<feature type="region of interest" description="Disordered" evidence="1">
    <location>
        <begin position="201"/>
        <end position="231"/>
    </location>
</feature>
<dbReference type="AlphaFoldDB" id="A0A067T4E2"/>
<reference evidence="3" key="1">
    <citation type="journal article" date="2014" name="Proc. Natl. Acad. Sci. U.S.A.">
        <title>Extensive sampling of basidiomycete genomes demonstrates inadequacy of the white-rot/brown-rot paradigm for wood decay fungi.</title>
        <authorList>
            <person name="Riley R."/>
            <person name="Salamov A.A."/>
            <person name="Brown D.W."/>
            <person name="Nagy L.G."/>
            <person name="Floudas D."/>
            <person name="Held B.W."/>
            <person name="Levasseur A."/>
            <person name="Lombard V."/>
            <person name="Morin E."/>
            <person name="Otillar R."/>
            <person name="Lindquist E.A."/>
            <person name="Sun H."/>
            <person name="LaButti K.M."/>
            <person name="Schmutz J."/>
            <person name="Jabbour D."/>
            <person name="Luo H."/>
            <person name="Baker S.E."/>
            <person name="Pisabarro A.G."/>
            <person name="Walton J.D."/>
            <person name="Blanchette R.A."/>
            <person name="Henrissat B."/>
            <person name="Martin F."/>
            <person name="Cullen D."/>
            <person name="Hibbett D.S."/>
            <person name="Grigoriev I.V."/>
        </authorList>
    </citation>
    <scope>NUCLEOTIDE SEQUENCE [LARGE SCALE GENOMIC DNA]</scope>
    <source>
        <strain evidence="3">CBS 339.88</strain>
    </source>
</reference>
<feature type="region of interest" description="Disordered" evidence="1">
    <location>
        <begin position="278"/>
        <end position="401"/>
    </location>
</feature>
<organism evidence="2 3">
    <name type="scientific">Galerina marginata (strain CBS 339.88)</name>
    <dbReference type="NCBI Taxonomy" id="685588"/>
    <lineage>
        <taxon>Eukaryota</taxon>
        <taxon>Fungi</taxon>
        <taxon>Dikarya</taxon>
        <taxon>Basidiomycota</taxon>
        <taxon>Agaricomycotina</taxon>
        <taxon>Agaricomycetes</taxon>
        <taxon>Agaricomycetidae</taxon>
        <taxon>Agaricales</taxon>
        <taxon>Agaricineae</taxon>
        <taxon>Strophariaceae</taxon>
        <taxon>Galerina</taxon>
    </lineage>
</organism>
<feature type="region of interest" description="Disordered" evidence="1">
    <location>
        <begin position="1"/>
        <end position="82"/>
    </location>
</feature>
<dbReference type="HOGENOM" id="CLU_479000_0_0_1"/>
<gene>
    <name evidence="2" type="ORF">GALMADRAFT_1327718</name>
</gene>
<keyword evidence="3" id="KW-1185">Reference proteome</keyword>
<feature type="compositionally biased region" description="Basic and acidic residues" evidence="1">
    <location>
        <begin position="335"/>
        <end position="368"/>
    </location>
</feature>
<dbReference type="EMBL" id="KL142377">
    <property type="protein sequence ID" value="KDR77222.1"/>
    <property type="molecule type" value="Genomic_DNA"/>
</dbReference>
<feature type="compositionally biased region" description="Polar residues" evidence="1">
    <location>
        <begin position="208"/>
        <end position="227"/>
    </location>
</feature>
<feature type="compositionally biased region" description="Low complexity" evidence="1">
    <location>
        <begin position="320"/>
        <end position="329"/>
    </location>
</feature>
<accession>A0A067T4E2</accession>